<dbReference type="EC" id="3.1.3.12" evidence="3"/>
<organism evidence="4 5">
    <name type="scientific">Phycomyces blakesleeanus (strain ATCC 8743b / DSM 1359 / FGSC 10004 / NBRC 33097 / NRRL 1555)</name>
    <dbReference type="NCBI Taxonomy" id="763407"/>
    <lineage>
        <taxon>Eukaryota</taxon>
        <taxon>Fungi</taxon>
        <taxon>Fungi incertae sedis</taxon>
        <taxon>Mucoromycota</taxon>
        <taxon>Mucoromycotina</taxon>
        <taxon>Mucoromycetes</taxon>
        <taxon>Mucorales</taxon>
        <taxon>Phycomycetaceae</taxon>
        <taxon>Phycomyces</taxon>
    </lineage>
</organism>
<protein>
    <recommendedName>
        <fullName evidence="3">Trehalose 6-phosphate phosphatase</fullName>
        <ecNumber evidence="3">3.1.3.12</ecNumber>
    </recommendedName>
</protein>
<name>A0A162TBT3_PHYB8</name>
<dbReference type="STRING" id="763407.A0A162TBT3"/>
<evidence type="ECO:0000313" key="4">
    <source>
        <dbReference type="EMBL" id="OAD65853.1"/>
    </source>
</evidence>
<comment type="similarity">
    <text evidence="3">Belongs to the trehalose phosphatase family.</text>
</comment>
<dbReference type="RefSeq" id="XP_018283893.1">
    <property type="nucleotide sequence ID" value="XM_018428704.1"/>
</dbReference>
<dbReference type="InParanoid" id="A0A162TBT3"/>
<dbReference type="PANTHER" id="PTHR10788">
    <property type="entry name" value="TREHALOSE-6-PHOSPHATE SYNTHASE"/>
    <property type="match status" value="1"/>
</dbReference>
<keyword evidence="3" id="KW-0378">Hydrolase</keyword>
<comment type="cofactor">
    <cofactor evidence="3">
        <name>a divalent metal cation</name>
        <dbReference type="ChEBI" id="CHEBI:60240"/>
    </cofactor>
</comment>
<accession>A0A162TBT3</accession>
<dbReference type="InterPro" id="IPR006379">
    <property type="entry name" value="HAD-SF_hydro_IIB"/>
</dbReference>
<comment type="similarity">
    <text evidence="1">In the N-terminal section; belongs to the glycosyltransferase 20 family.</text>
</comment>
<dbReference type="OrthoDB" id="755951at2759"/>
<comment type="similarity">
    <text evidence="2">In the C-terminal section; belongs to the trehalose phosphatase family.</text>
</comment>
<keyword evidence="5" id="KW-1185">Reference proteome</keyword>
<dbReference type="Pfam" id="PF02358">
    <property type="entry name" value="Trehalose_PPase"/>
    <property type="match status" value="1"/>
</dbReference>
<dbReference type="GO" id="GO:0005992">
    <property type="term" value="P:trehalose biosynthetic process"/>
    <property type="evidence" value="ECO:0007669"/>
    <property type="project" value="UniProtKB-UniPathway"/>
</dbReference>
<dbReference type="Proteomes" id="UP000077315">
    <property type="component" value="Unassembled WGS sequence"/>
</dbReference>
<evidence type="ECO:0000313" key="5">
    <source>
        <dbReference type="Proteomes" id="UP000077315"/>
    </source>
</evidence>
<dbReference type="Gene3D" id="3.30.70.1020">
    <property type="entry name" value="Trehalose-6-phosphate phosphatase related protein, domain 2"/>
    <property type="match status" value="1"/>
</dbReference>
<comment type="catalytic activity">
    <reaction evidence="3">
        <text>alpha,alpha-trehalose 6-phosphate + H2O = alpha,alpha-trehalose + phosphate</text>
        <dbReference type="Rhea" id="RHEA:23420"/>
        <dbReference type="ChEBI" id="CHEBI:15377"/>
        <dbReference type="ChEBI" id="CHEBI:16551"/>
        <dbReference type="ChEBI" id="CHEBI:43474"/>
        <dbReference type="ChEBI" id="CHEBI:58429"/>
        <dbReference type="EC" id="3.1.3.12"/>
    </reaction>
</comment>
<dbReference type="Gene3D" id="3.40.50.1000">
    <property type="entry name" value="HAD superfamily/HAD-like"/>
    <property type="match status" value="1"/>
</dbReference>
<dbReference type="FunFam" id="3.30.70.1020:FF:000002">
    <property type="entry name" value="Trehalose-6-phosphate synthase 2"/>
    <property type="match status" value="1"/>
</dbReference>
<dbReference type="InterPro" id="IPR036412">
    <property type="entry name" value="HAD-like_sf"/>
</dbReference>
<dbReference type="UniPathway" id="UPA00299"/>
<comment type="function">
    <text evidence="3">Removes the phosphate from trehalose 6-phosphate to produce free trehalose.</text>
</comment>
<evidence type="ECO:0000256" key="3">
    <source>
        <dbReference type="RuleBase" id="RU361117"/>
    </source>
</evidence>
<dbReference type="GO" id="GO:0003825">
    <property type="term" value="F:alpha,alpha-trehalose-phosphate synthase (UDP-forming) activity"/>
    <property type="evidence" value="ECO:0007669"/>
    <property type="project" value="TreeGrafter"/>
</dbReference>
<comment type="pathway">
    <text evidence="3">Glycan biosynthesis; trehalose biosynthesis.</text>
</comment>
<dbReference type="InterPro" id="IPR023214">
    <property type="entry name" value="HAD_sf"/>
</dbReference>
<dbReference type="InterPro" id="IPR003337">
    <property type="entry name" value="Trehalose_PPase"/>
</dbReference>
<dbReference type="VEuPathDB" id="FungiDB:PHYBLDRAFT_119756"/>
<evidence type="ECO:0000256" key="2">
    <source>
        <dbReference type="ARBA" id="ARBA00006330"/>
    </source>
</evidence>
<dbReference type="NCBIfam" id="TIGR00685">
    <property type="entry name" value="T6PP"/>
    <property type="match status" value="1"/>
</dbReference>
<evidence type="ECO:0000256" key="1">
    <source>
        <dbReference type="ARBA" id="ARBA00005409"/>
    </source>
</evidence>
<dbReference type="AlphaFoldDB" id="A0A162TBT3"/>
<sequence length="264" mass="29895">MSIPELDYTDVLSQAAKSTKKKLVLLDYDGTLTTTHKLPEFAKPSQTVLDHLKTLASQPDTYVYILSGRGRHHLDEWFASTGVGLSAEHGCFYKHPANIHNKWYCLVEQVDPSWKETIRPLFQHYTERTPGSFIEEKEINLTWHYRNADPEFGSWQATELQVNLEKLLSHMALSIVLGNKTLELRPSSIDKSTAVRSILKDLQLPSLDFILCIGDGKTDEVVFSLLNEIPHAITSTVGKKQTEAQYYIPTVDKVNKLVEDLGKL</sequence>
<proteinExistence type="inferred from homology"/>
<reference evidence="5" key="1">
    <citation type="submission" date="2015-06" db="EMBL/GenBank/DDBJ databases">
        <title>Expansion of signal transduction pathways in fungi by whole-genome duplication.</title>
        <authorList>
            <consortium name="DOE Joint Genome Institute"/>
            <person name="Corrochano L.M."/>
            <person name="Kuo A."/>
            <person name="Marcet-Houben M."/>
            <person name="Polaino S."/>
            <person name="Salamov A."/>
            <person name="Villalobos J.M."/>
            <person name="Alvarez M.I."/>
            <person name="Avalos J."/>
            <person name="Benito E.P."/>
            <person name="Benoit I."/>
            <person name="Burger G."/>
            <person name="Camino L.P."/>
            <person name="Canovas D."/>
            <person name="Cerda-Olmedo E."/>
            <person name="Cheng J.-F."/>
            <person name="Dominguez A."/>
            <person name="Elias M."/>
            <person name="Eslava A.P."/>
            <person name="Glaser F."/>
            <person name="Grimwood J."/>
            <person name="Gutierrez G."/>
            <person name="Heitman J."/>
            <person name="Henrissat B."/>
            <person name="Iturriaga E.A."/>
            <person name="Lang B.F."/>
            <person name="Lavin J.L."/>
            <person name="Lee S."/>
            <person name="Li W."/>
            <person name="Lindquist E."/>
            <person name="Lopez-Garcia S."/>
            <person name="Luque E.M."/>
            <person name="Marcos A.T."/>
            <person name="Martin J."/>
            <person name="McCluskey K."/>
            <person name="Medina H.R."/>
            <person name="Miralles-Duran A."/>
            <person name="Miyazaki A."/>
            <person name="Munoz-Torres E."/>
            <person name="Oguiza J.A."/>
            <person name="Ohm R."/>
            <person name="Olmedo M."/>
            <person name="Orejas M."/>
            <person name="Ortiz-Castellanos L."/>
            <person name="Pisabarro A.G."/>
            <person name="Rodriguez-Romero J."/>
            <person name="Ruiz-Herrera J."/>
            <person name="Ruiz-Vazquez R."/>
            <person name="Sanz C."/>
            <person name="Schackwitz W."/>
            <person name="Schmutz J."/>
            <person name="Shahriari M."/>
            <person name="Shelest E."/>
            <person name="Silva-Franco F."/>
            <person name="Soanes D."/>
            <person name="Syed K."/>
            <person name="Tagua V.G."/>
            <person name="Talbot N.J."/>
            <person name="Thon M."/>
            <person name="De vries R.P."/>
            <person name="Wiebenga A."/>
            <person name="Yadav J.S."/>
            <person name="Braun E.L."/>
            <person name="Baker S."/>
            <person name="Garre V."/>
            <person name="Horwitz B."/>
            <person name="Torres-Martinez S."/>
            <person name="Idnurm A."/>
            <person name="Herrera-Estrella A."/>
            <person name="Gabaldon T."/>
            <person name="Grigoriev I.V."/>
        </authorList>
    </citation>
    <scope>NUCLEOTIDE SEQUENCE [LARGE SCALE GENOMIC DNA]</scope>
    <source>
        <strain evidence="5">NRRL 1555(-)</strain>
    </source>
</reference>
<dbReference type="PANTHER" id="PTHR10788:SF106">
    <property type="entry name" value="BCDNA.GH08860"/>
    <property type="match status" value="1"/>
</dbReference>
<dbReference type="CDD" id="cd01627">
    <property type="entry name" value="HAD_TPP"/>
    <property type="match status" value="1"/>
</dbReference>
<dbReference type="SUPFAM" id="SSF56784">
    <property type="entry name" value="HAD-like"/>
    <property type="match status" value="1"/>
</dbReference>
<dbReference type="InterPro" id="IPR001830">
    <property type="entry name" value="Glyco_trans_20"/>
</dbReference>
<gene>
    <name evidence="4" type="ORF">PHYBLDRAFT_119756</name>
</gene>
<dbReference type="GeneID" id="28989610"/>
<dbReference type="EMBL" id="KV441027">
    <property type="protein sequence ID" value="OAD65853.1"/>
    <property type="molecule type" value="Genomic_DNA"/>
</dbReference>
<dbReference type="GO" id="GO:0004805">
    <property type="term" value="F:trehalose-phosphatase activity"/>
    <property type="evidence" value="ECO:0007669"/>
    <property type="project" value="UniProtKB-EC"/>
</dbReference>
<dbReference type="NCBIfam" id="TIGR01484">
    <property type="entry name" value="HAD-SF-IIB"/>
    <property type="match status" value="1"/>
</dbReference>